<organism evidence="2 3">
    <name type="scientific">Microbulbifer variabilis</name>
    <dbReference type="NCBI Taxonomy" id="266805"/>
    <lineage>
        <taxon>Bacteria</taxon>
        <taxon>Pseudomonadati</taxon>
        <taxon>Pseudomonadota</taxon>
        <taxon>Gammaproteobacteria</taxon>
        <taxon>Cellvibrionales</taxon>
        <taxon>Microbulbiferaceae</taxon>
        <taxon>Microbulbifer</taxon>
    </lineage>
</organism>
<dbReference type="EMBL" id="CP092418">
    <property type="protein sequence ID" value="USD21266.1"/>
    <property type="molecule type" value="Genomic_DNA"/>
</dbReference>
<dbReference type="Proteomes" id="UP001055658">
    <property type="component" value="Chromosome"/>
</dbReference>
<evidence type="ECO:0000256" key="1">
    <source>
        <dbReference type="SAM" id="Phobius"/>
    </source>
</evidence>
<evidence type="ECO:0000313" key="2">
    <source>
        <dbReference type="EMBL" id="USD21266.1"/>
    </source>
</evidence>
<feature type="transmembrane region" description="Helical" evidence="1">
    <location>
        <begin position="46"/>
        <end position="67"/>
    </location>
</feature>
<name>A0ABY4VAE6_9GAMM</name>
<keyword evidence="1" id="KW-1133">Transmembrane helix</keyword>
<accession>A0ABY4VAE6</accession>
<evidence type="ECO:0000313" key="3">
    <source>
        <dbReference type="Proteomes" id="UP001055658"/>
    </source>
</evidence>
<proteinExistence type="predicted"/>
<reference evidence="2" key="1">
    <citation type="submission" date="2022-02" db="EMBL/GenBank/DDBJ databases">
        <title>Coral-associated bacteria.</title>
        <authorList>
            <person name="Tang K."/>
            <person name="Wang X."/>
        </authorList>
    </citation>
    <scope>NUCLEOTIDE SEQUENCE</scope>
    <source>
        <strain evidence="2">SCSIO 43006</strain>
    </source>
</reference>
<keyword evidence="3" id="KW-1185">Reference proteome</keyword>
<sequence length="98" mass="10617">MAEGDNIIVSSDSAYNDGAHVVVCNYFPLLDKNIVSHSLMAGDMKIVNPATIMLFALALTICIQGRVRDCNISEKNKFVDQCGDGLDGGIVPWIVYNP</sequence>
<keyword evidence="1" id="KW-0812">Transmembrane</keyword>
<gene>
    <name evidence="2" type="ORF">MJO52_19730</name>
</gene>
<protein>
    <submittedName>
        <fullName evidence="2">Uncharacterized protein</fullName>
    </submittedName>
</protein>
<keyword evidence="1" id="KW-0472">Membrane</keyword>
<dbReference type="RefSeq" id="WP_252083665.1">
    <property type="nucleotide sequence ID" value="NZ_CP092418.1"/>
</dbReference>